<sequence>MEVNSEVDTTDSELNVESNEHLTSLLALFILEPENFKFGGGSFHGALWPQRKEVNSEVDTTDSELNVESNEHLTSLLALFILEPENFKFGGSTHSQEPENFEVGGCTHSKVAPFMEPCGHIRWRNQRTLKLEVVPIPRWLLSWSPVATKEGDDCFHGALWPHKMEVNSEVDTTDSELNKESYEHLSFLSAPFILEPENFKFGGCTHSKVAPFMEPCGHKGRR</sequence>
<comment type="caution">
    <text evidence="1">The sequence shown here is derived from an EMBL/GenBank/DDBJ whole genome shotgun (WGS) entry which is preliminary data.</text>
</comment>
<evidence type="ECO:0000313" key="1">
    <source>
        <dbReference type="EMBL" id="CAL8080198.1"/>
    </source>
</evidence>
<gene>
    <name evidence="1" type="ORF">ODALV1_LOCUS4571</name>
</gene>
<reference evidence="1 2" key="1">
    <citation type="submission" date="2024-08" db="EMBL/GenBank/DDBJ databases">
        <authorList>
            <person name="Cucini C."/>
            <person name="Frati F."/>
        </authorList>
    </citation>
    <scope>NUCLEOTIDE SEQUENCE [LARGE SCALE GENOMIC DNA]</scope>
</reference>
<proteinExistence type="predicted"/>
<evidence type="ECO:0000313" key="2">
    <source>
        <dbReference type="Proteomes" id="UP001642540"/>
    </source>
</evidence>
<name>A0ABP1PWK2_9HEXA</name>
<accession>A0ABP1PWK2</accession>
<dbReference type="Proteomes" id="UP001642540">
    <property type="component" value="Unassembled WGS sequence"/>
</dbReference>
<dbReference type="EMBL" id="CAXLJM020000014">
    <property type="protein sequence ID" value="CAL8080198.1"/>
    <property type="molecule type" value="Genomic_DNA"/>
</dbReference>
<keyword evidence="2" id="KW-1185">Reference proteome</keyword>
<organism evidence="1 2">
    <name type="scientific">Orchesella dallaii</name>
    <dbReference type="NCBI Taxonomy" id="48710"/>
    <lineage>
        <taxon>Eukaryota</taxon>
        <taxon>Metazoa</taxon>
        <taxon>Ecdysozoa</taxon>
        <taxon>Arthropoda</taxon>
        <taxon>Hexapoda</taxon>
        <taxon>Collembola</taxon>
        <taxon>Entomobryomorpha</taxon>
        <taxon>Entomobryoidea</taxon>
        <taxon>Orchesellidae</taxon>
        <taxon>Orchesellinae</taxon>
        <taxon>Orchesella</taxon>
    </lineage>
</organism>
<protein>
    <submittedName>
        <fullName evidence="1">Uncharacterized protein</fullName>
    </submittedName>
</protein>